<organism evidence="1 2">
    <name type="scientific">Ascaris lumbricoides</name>
    <name type="common">Giant roundworm</name>
    <dbReference type="NCBI Taxonomy" id="6252"/>
    <lineage>
        <taxon>Eukaryota</taxon>
        <taxon>Metazoa</taxon>
        <taxon>Ecdysozoa</taxon>
        <taxon>Nematoda</taxon>
        <taxon>Chromadorea</taxon>
        <taxon>Rhabditida</taxon>
        <taxon>Spirurina</taxon>
        <taxon>Ascaridomorpha</taxon>
        <taxon>Ascaridoidea</taxon>
        <taxon>Ascarididae</taxon>
        <taxon>Ascaris</taxon>
    </lineage>
</organism>
<dbReference type="WBParaSite" id="ALUE_0000778701-mRNA-1">
    <property type="protein sequence ID" value="ALUE_0000778701-mRNA-1"/>
    <property type="gene ID" value="ALUE_0000778701"/>
</dbReference>
<name>A0A0M3HX19_ASCLU</name>
<dbReference type="AlphaFoldDB" id="A0A0M3HX19"/>
<keyword evidence="1" id="KW-1185">Reference proteome</keyword>
<protein>
    <submittedName>
        <fullName evidence="2">Uncharacterized protein</fullName>
    </submittedName>
</protein>
<accession>A0A0M3HX19</accession>
<dbReference type="Proteomes" id="UP000036681">
    <property type="component" value="Unplaced"/>
</dbReference>
<reference evidence="2" key="1">
    <citation type="submission" date="2017-02" db="UniProtKB">
        <authorList>
            <consortium name="WormBaseParasite"/>
        </authorList>
    </citation>
    <scope>IDENTIFICATION</scope>
</reference>
<sequence>MIARYDLIATIAYPKRFFVVVSMWPTNWKSSEIQNHLHSYLNDSLAYTLIGCYAKRSAKRR</sequence>
<proteinExistence type="predicted"/>
<evidence type="ECO:0000313" key="1">
    <source>
        <dbReference type="Proteomes" id="UP000036681"/>
    </source>
</evidence>
<evidence type="ECO:0000313" key="2">
    <source>
        <dbReference type="WBParaSite" id="ALUE_0000778701-mRNA-1"/>
    </source>
</evidence>